<organism evidence="1">
    <name type="scientific">freshwater metagenome</name>
    <dbReference type="NCBI Taxonomy" id="449393"/>
    <lineage>
        <taxon>unclassified sequences</taxon>
        <taxon>metagenomes</taxon>
        <taxon>ecological metagenomes</taxon>
    </lineage>
</organism>
<dbReference type="EMBL" id="CAFBMJ010000027">
    <property type="protein sequence ID" value="CAB4898702.1"/>
    <property type="molecule type" value="Genomic_DNA"/>
</dbReference>
<evidence type="ECO:0000313" key="2">
    <source>
        <dbReference type="EMBL" id="CAB4953831.1"/>
    </source>
</evidence>
<reference evidence="1" key="1">
    <citation type="submission" date="2020-05" db="EMBL/GenBank/DDBJ databases">
        <authorList>
            <person name="Chiriac C."/>
            <person name="Salcher M."/>
            <person name="Ghai R."/>
            <person name="Kavagutti S V."/>
        </authorList>
    </citation>
    <scope>NUCLEOTIDE SEQUENCE</scope>
</reference>
<sequence length="278" mass="29640">MHPIEHLRYVARATGADPVSLVNETAQALRGLRSEPAGLVLAARRIVERHPTCAPLWWLCASVLAAAEPFEKARELSDLMDADATTNHLVDALPADATVCIVGWNPTALEAIARRGDCRAIIVDSFGTGDAAVNALERLDIEVQGVTLEHAAIGVQMSDVVIIDALGCGGTEVLSIGGSHAVAALAYCENKSAWTVTRLGTRLPIELWNAMKLANRDADAPWRSDVDVVSRQLLGRFIGPTGVSDIEVNTEQSNGQNNVPNFVGECPASTEMLVRSAM</sequence>
<dbReference type="AlphaFoldDB" id="A0A6J7FSE4"/>
<name>A0A6J7FSE4_9ZZZZ</name>
<proteinExistence type="predicted"/>
<dbReference type="EMBL" id="CAFBNR010000003">
    <property type="protein sequence ID" value="CAB4953831.1"/>
    <property type="molecule type" value="Genomic_DNA"/>
</dbReference>
<gene>
    <name evidence="1" type="ORF">UFOPK3573_00530</name>
    <name evidence="2" type="ORF">UFOPK3879_00120</name>
</gene>
<evidence type="ECO:0000313" key="1">
    <source>
        <dbReference type="EMBL" id="CAB4898702.1"/>
    </source>
</evidence>
<accession>A0A6J7FSE4</accession>
<protein>
    <submittedName>
        <fullName evidence="1">Unannotated protein</fullName>
    </submittedName>
</protein>